<dbReference type="Proteomes" id="UP000445309">
    <property type="component" value="Unassembled WGS sequence"/>
</dbReference>
<keyword evidence="1" id="KW-0472">Membrane</keyword>
<feature type="transmembrane region" description="Helical" evidence="1">
    <location>
        <begin position="65"/>
        <end position="86"/>
    </location>
</feature>
<proteinExistence type="predicted"/>
<evidence type="ECO:0000313" key="3">
    <source>
        <dbReference type="Proteomes" id="UP000445309"/>
    </source>
</evidence>
<keyword evidence="1" id="KW-1133">Transmembrane helix</keyword>
<dbReference type="AlphaFoldDB" id="A0A6N4XST9"/>
<keyword evidence="1" id="KW-0812">Transmembrane</keyword>
<organism evidence="2 3">
    <name type="scientific">Chryseobacterium fistulae</name>
    <dbReference type="NCBI Taxonomy" id="2675058"/>
    <lineage>
        <taxon>Bacteria</taxon>
        <taxon>Pseudomonadati</taxon>
        <taxon>Bacteroidota</taxon>
        <taxon>Flavobacteriia</taxon>
        <taxon>Flavobacteriales</taxon>
        <taxon>Weeksellaceae</taxon>
        <taxon>Chryseobacterium group</taxon>
        <taxon>Chryseobacterium</taxon>
    </lineage>
</organism>
<evidence type="ECO:0000256" key="1">
    <source>
        <dbReference type="SAM" id="Phobius"/>
    </source>
</evidence>
<sequence length="94" mass="10619">MGFILKITSCLSILLAAFLMYNLVGELKNRSIFEIDYIPFIIFFTVVSNAIVSVLLLIEKLSPKKIILIIQAIILILTSFLLYQILYNSTVSCT</sequence>
<name>A0A6N4XST9_9FLAO</name>
<evidence type="ECO:0000313" key="2">
    <source>
        <dbReference type="EMBL" id="CAA7392524.1"/>
    </source>
</evidence>
<feature type="transmembrane region" description="Helical" evidence="1">
    <location>
        <begin position="37"/>
        <end position="58"/>
    </location>
</feature>
<protein>
    <submittedName>
        <fullName evidence="2">Uncharacterized protein</fullName>
    </submittedName>
</protein>
<reference evidence="2 3" key="1">
    <citation type="submission" date="2020-01" db="EMBL/GenBank/DDBJ databases">
        <authorList>
            <person name="Rodrigo-Torres L."/>
            <person name="Arahal R. D."/>
            <person name="Lucena T."/>
        </authorList>
    </citation>
    <scope>NUCLEOTIDE SEQUENCE [LARGE SCALE GENOMIC DNA]</scope>
    <source>
        <strain evidence="2 3">CECT 9393</strain>
    </source>
</reference>
<keyword evidence="3" id="KW-1185">Reference proteome</keyword>
<dbReference type="EMBL" id="CACVBY010000115">
    <property type="protein sequence ID" value="CAA7392524.1"/>
    <property type="molecule type" value="Genomic_DNA"/>
</dbReference>
<feature type="transmembrane region" description="Helical" evidence="1">
    <location>
        <begin position="7"/>
        <end position="25"/>
    </location>
</feature>
<gene>
    <name evidence="2" type="ORF">CHRY9393_03244</name>
</gene>
<accession>A0A6N4XST9</accession>